<reference evidence="2" key="2">
    <citation type="submission" date="2022-10" db="EMBL/GenBank/DDBJ databases">
        <authorList>
            <consortium name="ENA_rothamsted_submissions"/>
            <consortium name="culmorum"/>
            <person name="King R."/>
        </authorList>
    </citation>
    <scope>NUCLEOTIDE SEQUENCE</scope>
</reference>
<dbReference type="InterPro" id="IPR004244">
    <property type="entry name" value="Transposase_22"/>
</dbReference>
<dbReference type="AlphaFoldDB" id="A0A9P0DUS1"/>
<dbReference type="EMBL" id="OU896710">
    <property type="protein sequence ID" value="CAH1163709.1"/>
    <property type="molecule type" value="Genomic_DNA"/>
</dbReference>
<gene>
    <name evidence="2" type="ORF">PHAECO_LOCUS7843</name>
</gene>
<evidence type="ECO:0000313" key="2">
    <source>
        <dbReference type="EMBL" id="CAH1163709.1"/>
    </source>
</evidence>
<sequence>MATRNRTGSGTGQLGQIDENMIDMILTRLAPKITDKIENQLEKLNKHFEKMECKINNVVEKLCYIEKMSEANKEEIKSLNSRIEALEQKVKSKTLRMVGIEEEANENLLSKVCNLFNNVLKVTCTQQDISNLYRTKKIENQTKPRAVLVTFTSNIKRNEVYAAKKHLKGTNMFINEDLTTKQYKLLGMAKKKYGNKNVWSLNGRIFARIGTNVKLVEREIATSEGED</sequence>
<keyword evidence="1" id="KW-0175">Coiled coil</keyword>
<proteinExistence type="predicted"/>
<dbReference type="OrthoDB" id="6779620at2759"/>
<feature type="coiled-coil region" evidence="1">
    <location>
        <begin position="34"/>
        <end position="103"/>
    </location>
</feature>
<dbReference type="PANTHER" id="PTHR11505">
    <property type="entry name" value="L1 TRANSPOSABLE ELEMENT-RELATED"/>
    <property type="match status" value="1"/>
</dbReference>
<name>A0A9P0DUS1_PHACE</name>
<reference evidence="2" key="1">
    <citation type="submission" date="2022-01" db="EMBL/GenBank/DDBJ databases">
        <authorList>
            <person name="King R."/>
        </authorList>
    </citation>
    <scope>NUCLEOTIDE SEQUENCE</scope>
</reference>
<accession>A0A9P0DUS1</accession>
<dbReference type="Gene3D" id="3.30.70.1820">
    <property type="entry name" value="L1 transposable element, RRM domain"/>
    <property type="match status" value="1"/>
</dbReference>
<organism evidence="2 3">
    <name type="scientific">Phaedon cochleariae</name>
    <name type="common">Mustard beetle</name>
    <dbReference type="NCBI Taxonomy" id="80249"/>
    <lineage>
        <taxon>Eukaryota</taxon>
        <taxon>Metazoa</taxon>
        <taxon>Ecdysozoa</taxon>
        <taxon>Arthropoda</taxon>
        <taxon>Hexapoda</taxon>
        <taxon>Insecta</taxon>
        <taxon>Pterygota</taxon>
        <taxon>Neoptera</taxon>
        <taxon>Endopterygota</taxon>
        <taxon>Coleoptera</taxon>
        <taxon>Polyphaga</taxon>
        <taxon>Cucujiformia</taxon>
        <taxon>Chrysomeloidea</taxon>
        <taxon>Chrysomelidae</taxon>
        <taxon>Chrysomelinae</taxon>
        <taxon>Chrysomelini</taxon>
        <taxon>Phaedon</taxon>
    </lineage>
</organism>
<evidence type="ECO:0000256" key="1">
    <source>
        <dbReference type="SAM" id="Coils"/>
    </source>
</evidence>
<protein>
    <submittedName>
        <fullName evidence="2">Uncharacterized protein</fullName>
    </submittedName>
</protein>
<evidence type="ECO:0000313" key="3">
    <source>
        <dbReference type="Proteomes" id="UP001153737"/>
    </source>
</evidence>
<dbReference type="Proteomes" id="UP001153737">
    <property type="component" value="Chromosome 4"/>
</dbReference>
<keyword evidence="3" id="KW-1185">Reference proteome</keyword>